<reference evidence="4" key="1">
    <citation type="submission" date="2016-06" db="UniProtKB">
        <authorList>
            <consortium name="WormBaseParasite"/>
        </authorList>
    </citation>
    <scope>IDENTIFICATION</scope>
</reference>
<dbReference type="OrthoDB" id="5815242at2759"/>
<keyword evidence="3" id="KW-1185">Reference proteome</keyword>
<evidence type="ECO:0000313" key="4">
    <source>
        <dbReference type="WBParaSite" id="SBAD_0000064801-mRNA-1"/>
    </source>
</evidence>
<dbReference type="InterPro" id="IPR036871">
    <property type="entry name" value="PX_dom_sf"/>
</dbReference>
<dbReference type="InterPro" id="IPR001683">
    <property type="entry name" value="PX_dom"/>
</dbReference>
<dbReference type="Pfam" id="PF00787">
    <property type="entry name" value="PX"/>
    <property type="match status" value="1"/>
</dbReference>
<dbReference type="WBParaSite" id="SBAD_0000064801-mRNA-1">
    <property type="protein sequence ID" value="SBAD_0000064801-mRNA-1"/>
    <property type="gene ID" value="SBAD_0000064801"/>
</dbReference>
<dbReference type="Gene3D" id="3.30.1520.10">
    <property type="entry name" value="Phox-like domain"/>
    <property type="match status" value="1"/>
</dbReference>
<evidence type="ECO:0000313" key="3">
    <source>
        <dbReference type="Proteomes" id="UP000270296"/>
    </source>
</evidence>
<dbReference type="GO" id="GO:0035091">
    <property type="term" value="F:phosphatidylinositol binding"/>
    <property type="evidence" value="ECO:0007669"/>
    <property type="project" value="InterPro"/>
</dbReference>
<protein>
    <submittedName>
        <fullName evidence="4">PX domain-containing protein</fullName>
    </submittedName>
</protein>
<dbReference type="SUPFAM" id="SSF64268">
    <property type="entry name" value="PX domain"/>
    <property type="match status" value="1"/>
</dbReference>
<proteinExistence type="predicted"/>
<organism evidence="4">
    <name type="scientific">Soboliphyme baturini</name>
    <dbReference type="NCBI Taxonomy" id="241478"/>
    <lineage>
        <taxon>Eukaryota</taxon>
        <taxon>Metazoa</taxon>
        <taxon>Ecdysozoa</taxon>
        <taxon>Nematoda</taxon>
        <taxon>Enoplea</taxon>
        <taxon>Dorylaimia</taxon>
        <taxon>Dioctophymatida</taxon>
        <taxon>Dioctophymatoidea</taxon>
        <taxon>Soboliphymatidae</taxon>
        <taxon>Soboliphyme</taxon>
    </lineage>
</organism>
<dbReference type="AlphaFoldDB" id="A0A183IAI1"/>
<dbReference type="Proteomes" id="UP000270296">
    <property type="component" value="Unassembled WGS sequence"/>
</dbReference>
<evidence type="ECO:0000313" key="2">
    <source>
        <dbReference type="EMBL" id="VDO85915.1"/>
    </source>
</evidence>
<gene>
    <name evidence="2" type="ORF">SBAD_LOCUS625</name>
</gene>
<evidence type="ECO:0000259" key="1">
    <source>
        <dbReference type="Pfam" id="PF00787"/>
    </source>
</evidence>
<accession>A0A183IAI1</accession>
<name>A0A183IAI1_9BILA</name>
<dbReference type="EMBL" id="UZAM01002291">
    <property type="protein sequence ID" value="VDO85915.1"/>
    <property type="molecule type" value="Genomic_DNA"/>
</dbReference>
<feature type="domain" description="PX" evidence="1">
    <location>
        <begin position="16"/>
        <end position="70"/>
    </location>
</feature>
<reference evidence="2 3" key="2">
    <citation type="submission" date="2018-11" db="EMBL/GenBank/DDBJ databases">
        <authorList>
            <consortium name="Pathogen Informatics"/>
        </authorList>
    </citation>
    <scope>NUCLEOTIDE SEQUENCE [LARGE SCALE GENOMIC DNA]</scope>
</reference>
<sequence length="141" mass="16202">MSMRLVVAFQPSYTMFPLNKLHSLPKGYRFRNISDVAIRRQAEIASFLTSLFSTSEEISHCDLVYTFFHSLFRDEQAAIHSSTPSMSDVMIDSSLGDKISGDLKLTILYREGLLELFVNHARNLVRINDISRLLYLFYTVV</sequence>